<comment type="function">
    <text evidence="3">Catalyzes the reversible conversion of ribose-5-phosphate to ribulose 5-phosphate.</text>
</comment>
<gene>
    <name evidence="3" type="primary">rpiA</name>
    <name evidence="4" type="ORF">DC28_04660</name>
</gene>
<dbReference type="SUPFAM" id="SSF100950">
    <property type="entry name" value="NagB/RpiA/CoA transferase-like"/>
    <property type="match status" value="1"/>
</dbReference>
<keyword evidence="5" id="KW-1185">Reference proteome</keyword>
<dbReference type="STRING" id="1480694.DC28_04660"/>
<dbReference type="EMBL" id="JNUP01000040">
    <property type="protein sequence ID" value="KGE73301.1"/>
    <property type="molecule type" value="Genomic_DNA"/>
</dbReference>
<dbReference type="EC" id="5.3.1.6" evidence="3"/>
<reference evidence="4 5" key="1">
    <citation type="submission" date="2014-05" db="EMBL/GenBank/DDBJ databases">
        <title>De novo Genome Sequence of Spirocheata sp.</title>
        <authorList>
            <person name="Shivani Y."/>
            <person name="Subhash Y."/>
            <person name="Tushar L."/>
            <person name="Sasikala C."/>
            <person name="Ramana C.V."/>
        </authorList>
    </citation>
    <scope>NUCLEOTIDE SEQUENCE [LARGE SCALE GENOMIC DNA]</scope>
    <source>
        <strain evidence="4 5">JC230</strain>
    </source>
</reference>
<dbReference type="UniPathway" id="UPA00115">
    <property type="reaction ID" value="UER00412"/>
</dbReference>
<comment type="pathway">
    <text evidence="3">Carbohydrate degradation; pentose phosphate pathway; D-ribose 5-phosphate from D-ribulose 5-phosphate (non-oxidative stage): step 1/1.</text>
</comment>
<feature type="active site" description="Proton acceptor" evidence="3">
    <location>
        <position position="111"/>
    </location>
</feature>
<feature type="binding site" evidence="3">
    <location>
        <begin position="102"/>
        <end position="105"/>
    </location>
    <ligand>
        <name>substrate</name>
    </ligand>
</feature>
<dbReference type="GO" id="GO:0004751">
    <property type="term" value="F:ribose-5-phosphate isomerase activity"/>
    <property type="evidence" value="ECO:0007669"/>
    <property type="project" value="UniProtKB-UniRule"/>
</dbReference>
<comment type="similarity">
    <text evidence="3">Belongs to the ribose 5-phosphate isomerase family.</text>
</comment>
<feature type="binding site" evidence="3">
    <location>
        <begin position="89"/>
        <end position="92"/>
    </location>
    <ligand>
        <name>substrate</name>
    </ligand>
</feature>
<keyword evidence="2 3" id="KW-0413">Isomerase</keyword>
<dbReference type="HAMAP" id="MF_00170">
    <property type="entry name" value="Rib_5P_isom_A"/>
    <property type="match status" value="1"/>
</dbReference>
<dbReference type="GO" id="GO:0005829">
    <property type="term" value="C:cytosol"/>
    <property type="evidence" value="ECO:0007669"/>
    <property type="project" value="TreeGrafter"/>
</dbReference>
<dbReference type="CDD" id="cd01398">
    <property type="entry name" value="RPI_A"/>
    <property type="match status" value="1"/>
</dbReference>
<dbReference type="Proteomes" id="UP000029692">
    <property type="component" value="Unassembled WGS sequence"/>
</dbReference>
<dbReference type="InterPro" id="IPR020672">
    <property type="entry name" value="Ribose5P_isomerase_typA_subgr"/>
</dbReference>
<feature type="binding site" evidence="3">
    <location>
        <position position="129"/>
    </location>
    <ligand>
        <name>substrate</name>
    </ligand>
</feature>
<evidence type="ECO:0000256" key="3">
    <source>
        <dbReference type="HAMAP-Rule" id="MF_00170"/>
    </source>
</evidence>
<dbReference type="PANTHER" id="PTHR11934:SF0">
    <property type="entry name" value="RIBOSE-5-PHOSPHATE ISOMERASE"/>
    <property type="match status" value="1"/>
</dbReference>
<dbReference type="Pfam" id="PF06026">
    <property type="entry name" value="Rib_5-P_isom_A"/>
    <property type="match status" value="1"/>
</dbReference>
<dbReference type="GO" id="GO:0009052">
    <property type="term" value="P:pentose-phosphate shunt, non-oxidative branch"/>
    <property type="evidence" value="ECO:0007669"/>
    <property type="project" value="UniProtKB-UniRule"/>
</dbReference>
<dbReference type="eggNOG" id="COG0120">
    <property type="taxonomic scope" value="Bacteria"/>
</dbReference>
<comment type="caution">
    <text evidence="4">The sequence shown here is derived from an EMBL/GenBank/DDBJ whole genome shotgun (WGS) entry which is preliminary data.</text>
</comment>
<dbReference type="PANTHER" id="PTHR11934">
    <property type="entry name" value="RIBOSE-5-PHOSPHATE ISOMERASE"/>
    <property type="match status" value="1"/>
</dbReference>
<dbReference type="InterPro" id="IPR037171">
    <property type="entry name" value="NagB/RpiA_transferase-like"/>
</dbReference>
<evidence type="ECO:0000256" key="2">
    <source>
        <dbReference type="ARBA" id="ARBA00023235"/>
    </source>
</evidence>
<protein>
    <recommendedName>
        <fullName evidence="3">Ribose-5-phosphate isomerase A</fullName>
        <ecNumber evidence="3">5.3.1.6</ecNumber>
    </recommendedName>
    <alternativeName>
        <fullName evidence="3">Phosphoriboisomerase A</fullName>
        <shortName evidence="3">PRI</shortName>
    </alternativeName>
</protein>
<dbReference type="NCBIfam" id="TIGR00021">
    <property type="entry name" value="rpiA"/>
    <property type="match status" value="1"/>
</dbReference>
<dbReference type="OrthoDB" id="5870696at2"/>
<dbReference type="Gene3D" id="3.40.50.1360">
    <property type="match status" value="1"/>
</dbReference>
<dbReference type="FunFam" id="3.40.50.1360:FF:000001">
    <property type="entry name" value="Ribose-5-phosphate isomerase A"/>
    <property type="match status" value="1"/>
</dbReference>
<evidence type="ECO:0000313" key="5">
    <source>
        <dbReference type="Proteomes" id="UP000029692"/>
    </source>
</evidence>
<comment type="catalytic activity">
    <reaction evidence="1 3">
        <text>aldehydo-D-ribose 5-phosphate = D-ribulose 5-phosphate</text>
        <dbReference type="Rhea" id="RHEA:14657"/>
        <dbReference type="ChEBI" id="CHEBI:58121"/>
        <dbReference type="ChEBI" id="CHEBI:58273"/>
        <dbReference type="EC" id="5.3.1.6"/>
    </reaction>
</comment>
<dbReference type="AlphaFoldDB" id="A0A098R0Q6"/>
<sequence>MNSAELKKLVGTTVVDQEVKSGMRLGMGTGSTALWAMRRIAELLADGTLKDLYIVPTSFQTKIELETLGFKTCSLNDPEVDGRIDLAIDGADEVDPDFRLIKGGGAAHTQEKLVEYQAERYVIIVDESKLVENLGLNFLLPLEVIPEARRVVTQKLQALGAQVELRAAAKKAGPVITDNGNLILDARFPQGIAQTMNMPLPQCEALLRSFVGVLEIGLFTRQVDAVYVGRAQGGVDVLTPREQRG</sequence>
<dbReference type="GO" id="GO:0006014">
    <property type="term" value="P:D-ribose metabolic process"/>
    <property type="evidence" value="ECO:0007669"/>
    <property type="project" value="TreeGrafter"/>
</dbReference>
<dbReference type="InterPro" id="IPR004788">
    <property type="entry name" value="Ribose5P_isomerase_type_A"/>
</dbReference>
<dbReference type="NCBIfam" id="NF001924">
    <property type="entry name" value="PRK00702.1"/>
    <property type="match status" value="1"/>
</dbReference>
<name>A0A098R0Q6_9SPIO</name>
<organism evidence="4 5">
    <name type="scientific">Spirochaeta lutea</name>
    <dbReference type="NCBI Taxonomy" id="1480694"/>
    <lineage>
        <taxon>Bacteria</taxon>
        <taxon>Pseudomonadati</taxon>
        <taxon>Spirochaetota</taxon>
        <taxon>Spirochaetia</taxon>
        <taxon>Spirochaetales</taxon>
        <taxon>Spirochaetaceae</taxon>
        <taxon>Spirochaeta</taxon>
    </lineage>
</organism>
<proteinExistence type="inferred from homology"/>
<comment type="subunit">
    <text evidence="3">Homodimer.</text>
</comment>
<feature type="binding site" evidence="3">
    <location>
        <begin position="29"/>
        <end position="32"/>
    </location>
    <ligand>
        <name>substrate</name>
    </ligand>
</feature>
<evidence type="ECO:0000313" key="4">
    <source>
        <dbReference type="EMBL" id="KGE73301.1"/>
    </source>
</evidence>
<dbReference type="RefSeq" id="WP_037546405.1">
    <property type="nucleotide sequence ID" value="NZ_JNUP01000040.1"/>
</dbReference>
<accession>A0A098R0Q6</accession>
<dbReference type="Gene3D" id="3.30.70.260">
    <property type="match status" value="1"/>
</dbReference>
<evidence type="ECO:0000256" key="1">
    <source>
        <dbReference type="ARBA" id="ARBA00001713"/>
    </source>
</evidence>
<dbReference type="SUPFAM" id="SSF75445">
    <property type="entry name" value="D-ribose-5-phosphate isomerase (RpiA), lid domain"/>
    <property type="match status" value="1"/>
</dbReference>